<dbReference type="PANTHER" id="PTHR23513:SF18">
    <property type="entry name" value="INTEGRAL MEMBRANE PROTEIN"/>
    <property type="match status" value="1"/>
</dbReference>
<name>A0ABP8DE83_9ACTN</name>
<feature type="region of interest" description="Disordered" evidence="6">
    <location>
        <begin position="389"/>
        <end position="413"/>
    </location>
</feature>
<dbReference type="PANTHER" id="PTHR23513">
    <property type="entry name" value="INTEGRAL MEMBRANE EFFLUX PROTEIN-RELATED"/>
    <property type="match status" value="1"/>
</dbReference>
<feature type="transmembrane region" description="Helical" evidence="7">
    <location>
        <begin position="331"/>
        <end position="355"/>
    </location>
</feature>
<keyword evidence="5 7" id="KW-0472">Membrane</keyword>
<gene>
    <name evidence="8" type="ORF">GCM10022255_056600</name>
</gene>
<keyword evidence="9" id="KW-1185">Reference proteome</keyword>
<dbReference type="InterPro" id="IPR001958">
    <property type="entry name" value="Tet-R_TetA/multi-R_MdtG-like"/>
</dbReference>
<feature type="transmembrane region" description="Helical" evidence="7">
    <location>
        <begin position="156"/>
        <end position="175"/>
    </location>
</feature>
<sequence>MRRDLNLLAIGLAVSTAGDAAALVALLLRLQPHGSGWVAGLLAAELIPYVVLAPLTGRVVDRFETRSVLLVALAGQAVLCVPLAFATNLGAIIALFAAVTALSAFVRPATAAMVPAIVAEGSAQKGYARLAAGTGLGWIAGPAAGGLLTGAFSPTVAILVDAATFALLTLACTGVRARRRPVPHAGTEAGGKERKSQGGLRLIFADSVLRTALIGSAIAISAGVIDNVAAPFRFVEQLGASDSGYGLYLTLWGAGALAGAQLVPRIRLLPQTILALGNLLGGAGIAGIGLAPNLGLAFVASALGGIGNGFLNVSQNALISGRTPQAQHGRAFAASGALIQTAIGVGTAAASPLVALLHADGAMITAGALTCVISAIALAMTRRAEEPADEMINPDLGDLSGRASGRINPPNQG</sequence>
<dbReference type="SUPFAM" id="SSF103473">
    <property type="entry name" value="MFS general substrate transporter"/>
    <property type="match status" value="1"/>
</dbReference>
<evidence type="ECO:0000256" key="4">
    <source>
        <dbReference type="ARBA" id="ARBA00022989"/>
    </source>
</evidence>
<evidence type="ECO:0000256" key="7">
    <source>
        <dbReference type="SAM" id="Phobius"/>
    </source>
</evidence>
<keyword evidence="2" id="KW-1003">Cell membrane</keyword>
<organism evidence="8 9">
    <name type="scientific">Dactylosporangium darangshiense</name>
    <dbReference type="NCBI Taxonomy" id="579108"/>
    <lineage>
        <taxon>Bacteria</taxon>
        <taxon>Bacillati</taxon>
        <taxon>Actinomycetota</taxon>
        <taxon>Actinomycetes</taxon>
        <taxon>Micromonosporales</taxon>
        <taxon>Micromonosporaceae</taxon>
        <taxon>Dactylosporangium</taxon>
    </lineage>
</organism>
<evidence type="ECO:0000256" key="6">
    <source>
        <dbReference type="SAM" id="MobiDB-lite"/>
    </source>
</evidence>
<protein>
    <recommendedName>
        <fullName evidence="10">MFS transporter</fullName>
    </recommendedName>
</protein>
<feature type="transmembrane region" description="Helical" evidence="7">
    <location>
        <begin position="67"/>
        <end position="85"/>
    </location>
</feature>
<evidence type="ECO:0000256" key="3">
    <source>
        <dbReference type="ARBA" id="ARBA00022692"/>
    </source>
</evidence>
<keyword evidence="3 7" id="KW-0812">Transmembrane</keyword>
<feature type="transmembrane region" description="Helical" evidence="7">
    <location>
        <begin position="272"/>
        <end position="291"/>
    </location>
</feature>
<dbReference type="InterPro" id="IPR036259">
    <property type="entry name" value="MFS_trans_sf"/>
</dbReference>
<feature type="transmembrane region" description="Helical" evidence="7">
    <location>
        <begin position="361"/>
        <end position="381"/>
    </location>
</feature>
<proteinExistence type="predicted"/>
<dbReference type="InterPro" id="IPR011701">
    <property type="entry name" value="MFS"/>
</dbReference>
<dbReference type="PRINTS" id="PR01035">
    <property type="entry name" value="TCRTETA"/>
</dbReference>
<dbReference type="Proteomes" id="UP001500620">
    <property type="component" value="Unassembled WGS sequence"/>
</dbReference>
<evidence type="ECO:0000256" key="2">
    <source>
        <dbReference type="ARBA" id="ARBA00022475"/>
    </source>
</evidence>
<dbReference type="CDD" id="cd06173">
    <property type="entry name" value="MFS_MefA_like"/>
    <property type="match status" value="1"/>
</dbReference>
<dbReference type="EMBL" id="BAABAT010000017">
    <property type="protein sequence ID" value="GAA4253925.1"/>
    <property type="molecule type" value="Genomic_DNA"/>
</dbReference>
<keyword evidence="4 7" id="KW-1133">Transmembrane helix</keyword>
<comment type="subcellular location">
    <subcellularLocation>
        <location evidence="1">Cell membrane</location>
        <topology evidence="1">Multi-pass membrane protein</topology>
    </subcellularLocation>
</comment>
<dbReference type="RefSeq" id="WP_345131001.1">
    <property type="nucleotide sequence ID" value="NZ_BAABAT010000017.1"/>
</dbReference>
<evidence type="ECO:0000313" key="9">
    <source>
        <dbReference type="Proteomes" id="UP001500620"/>
    </source>
</evidence>
<feature type="transmembrane region" description="Helical" evidence="7">
    <location>
        <begin position="245"/>
        <end position="263"/>
    </location>
</feature>
<feature type="transmembrane region" description="Helical" evidence="7">
    <location>
        <begin position="297"/>
        <end position="319"/>
    </location>
</feature>
<dbReference type="Pfam" id="PF07690">
    <property type="entry name" value="MFS_1"/>
    <property type="match status" value="1"/>
</dbReference>
<evidence type="ECO:0000256" key="1">
    <source>
        <dbReference type="ARBA" id="ARBA00004651"/>
    </source>
</evidence>
<dbReference type="Gene3D" id="1.20.1250.20">
    <property type="entry name" value="MFS general substrate transporter like domains"/>
    <property type="match status" value="1"/>
</dbReference>
<accession>A0ABP8DE83</accession>
<feature type="transmembrane region" description="Helical" evidence="7">
    <location>
        <begin position="91"/>
        <end position="118"/>
    </location>
</feature>
<evidence type="ECO:0008006" key="10">
    <source>
        <dbReference type="Google" id="ProtNLM"/>
    </source>
</evidence>
<feature type="transmembrane region" description="Helical" evidence="7">
    <location>
        <begin position="130"/>
        <end position="150"/>
    </location>
</feature>
<evidence type="ECO:0000313" key="8">
    <source>
        <dbReference type="EMBL" id="GAA4253925.1"/>
    </source>
</evidence>
<feature type="transmembrane region" description="Helical" evidence="7">
    <location>
        <begin position="202"/>
        <end position="225"/>
    </location>
</feature>
<reference evidence="9" key="1">
    <citation type="journal article" date="2019" name="Int. J. Syst. Evol. Microbiol.">
        <title>The Global Catalogue of Microorganisms (GCM) 10K type strain sequencing project: providing services to taxonomists for standard genome sequencing and annotation.</title>
        <authorList>
            <consortium name="The Broad Institute Genomics Platform"/>
            <consortium name="The Broad Institute Genome Sequencing Center for Infectious Disease"/>
            <person name="Wu L."/>
            <person name="Ma J."/>
        </authorList>
    </citation>
    <scope>NUCLEOTIDE SEQUENCE [LARGE SCALE GENOMIC DNA]</scope>
    <source>
        <strain evidence="9">JCM 17441</strain>
    </source>
</reference>
<feature type="transmembrane region" description="Helical" evidence="7">
    <location>
        <begin position="36"/>
        <end position="55"/>
    </location>
</feature>
<comment type="caution">
    <text evidence="8">The sequence shown here is derived from an EMBL/GenBank/DDBJ whole genome shotgun (WGS) entry which is preliminary data.</text>
</comment>
<evidence type="ECO:0000256" key="5">
    <source>
        <dbReference type="ARBA" id="ARBA00023136"/>
    </source>
</evidence>